<dbReference type="AlphaFoldDB" id="A0A0A8K231"/>
<name>A0A0A8K231_9HYPH</name>
<dbReference type="KEGG" id="mcg:GL4_1563"/>
<dbReference type="STRING" id="1384459.GL4_1563"/>
<protein>
    <submittedName>
        <fullName evidence="1">Uncharacterized protein</fullName>
    </submittedName>
</protein>
<dbReference type="HOGENOM" id="CLU_079035_0_0_5"/>
<evidence type="ECO:0000313" key="2">
    <source>
        <dbReference type="Proteomes" id="UP000031643"/>
    </source>
</evidence>
<proteinExistence type="predicted"/>
<gene>
    <name evidence="1" type="ORF">GL4_1563</name>
</gene>
<organism evidence="1 2">
    <name type="scientific">Methyloceanibacter caenitepidi</name>
    <dbReference type="NCBI Taxonomy" id="1384459"/>
    <lineage>
        <taxon>Bacteria</taxon>
        <taxon>Pseudomonadati</taxon>
        <taxon>Pseudomonadota</taxon>
        <taxon>Alphaproteobacteria</taxon>
        <taxon>Hyphomicrobiales</taxon>
        <taxon>Hyphomicrobiaceae</taxon>
        <taxon>Methyloceanibacter</taxon>
    </lineage>
</organism>
<evidence type="ECO:0000313" key="1">
    <source>
        <dbReference type="EMBL" id="BAQ17018.1"/>
    </source>
</evidence>
<accession>A0A0A8K231</accession>
<keyword evidence="2" id="KW-1185">Reference proteome</keyword>
<dbReference type="EMBL" id="AP014648">
    <property type="protein sequence ID" value="BAQ17018.1"/>
    <property type="molecule type" value="Genomic_DNA"/>
</dbReference>
<sequence>MGLADGQMVQTDCSVTWTDDDGKVYCFSSESSKSAFLKDPKGNIAKAKMFLEEQQAKAASGQKVFTDKDVNARVAEVIKERSDGDAFVFHDPKLDTDLKLKFEEIKIVRGMEGYGWFANVIFSDVEEPKKQYAIDFWFKPEGQQLTLQDIRVQKGPKRDGDGYFMITRLPVAWWWLPVQEHPGSIEGARAWQVMAAIHDYILENKDEDGNITVKDDKTGEDVTLQFVEMHRPVRHLKGEGKYFACTDFRKPGSKDEYYDLDFWVDEKSGELKVGNVKIHKVPVQEDGIWTQVDRYTFEGMDFEETL</sequence>
<reference evidence="1 2" key="1">
    <citation type="submission" date="2014-09" db="EMBL/GenBank/DDBJ databases">
        <title>Genome sequencing of Methyloceanibacter caenitepidi Gela4.</title>
        <authorList>
            <person name="Takeuchi M."/>
            <person name="Susumu S."/>
            <person name="Kamagata Y."/>
            <person name="Oshima K."/>
            <person name="Hattori M."/>
            <person name="Iwasaki W."/>
        </authorList>
    </citation>
    <scope>NUCLEOTIDE SEQUENCE [LARGE SCALE GENOMIC DNA]</scope>
    <source>
        <strain evidence="1 2">Gela4</strain>
    </source>
</reference>
<dbReference type="Proteomes" id="UP000031643">
    <property type="component" value="Chromosome"/>
</dbReference>